<evidence type="ECO:0008006" key="4">
    <source>
        <dbReference type="Google" id="ProtNLM"/>
    </source>
</evidence>
<comment type="caution">
    <text evidence="2">The sequence shown here is derived from an EMBL/GenBank/DDBJ whole genome shotgun (WGS) entry which is preliminary data.</text>
</comment>
<name>A0A1F8FKL5_9BACT</name>
<evidence type="ECO:0000313" key="2">
    <source>
        <dbReference type="EMBL" id="OGN13645.1"/>
    </source>
</evidence>
<proteinExistence type="predicted"/>
<protein>
    <recommendedName>
        <fullName evidence="4">UVR domain-containing protein</fullName>
    </recommendedName>
</protein>
<evidence type="ECO:0000256" key="1">
    <source>
        <dbReference type="SAM" id="Coils"/>
    </source>
</evidence>
<gene>
    <name evidence="2" type="ORF">A3J47_03050</name>
</gene>
<evidence type="ECO:0000313" key="3">
    <source>
        <dbReference type="Proteomes" id="UP000176581"/>
    </source>
</evidence>
<dbReference type="AlphaFoldDB" id="A0A1F8FKL5"/>
<accession>A0A1F8FKL5</accession>
<sequence length="79" mass="9165">MKMAHGSMVPFYDMKNSKEFNSGRLPINPHEEVAGLQEAIEATKRRIAEHKANNWDTSEFDKHLESLEQRLEAARKKIK</sequence>
<keyword evidence="1" id="KW-0175">Coiled coil</keyword>
<organism evidence="2 3">
    <name type="scientific">Candidatus Yanofskybacteria bacterium RIFCSPHIGHO2_02_FULL_43_22</name>
    <dbReference type="NCBI Taxonomy" id="1802681"/>
    <lineage>
        <taxon>Bacteria</taxon>
        <taxon>Candidatus Yanofskyibacteriota</taxon>
    </lineage>
</organism>
<dbReference type="EMBL" id="MGJV01000038">
    <property type="protein sequence ID" value="OGN13645.1"/>
    <property type="molecule type" value="Genomic_DNA"/>
</dbReference>
<reference evidence="2 3" key="1">
    <citation type="journal article" date="2016" name="Nat. Commun.">
        <title>Thousands of microbial genomes shed light on interconnected biogeochemical processes in an aquifer system.</title>
        <authorList>
            <person name="Anantharaman K."/>
            <person name="Brown C.T."/>
            <person name="Hug L.A."/>
            <person name="Sharon I."/>
            <person name="Castelle C.J."/>
            <person name="Probst A.J."/>
            <person name="Thomas B.C."/>
            <person name="Singh A."/>
            <person name="Wilkins M.J."/>
            <person name="Karaoz U."/>
            <person name="Brodie E.L."/>
            <person name="Williams K.H."/>
            <person name="Hubbard S.S."/>
            <person name="Banfield J.F."/>
        </authorList>
    </citation>
    <scope>NUCLEOTIDE SEQUENCE [LARGE SCALE GENOMIC DNA]</scope>
</reference>
<feature type="coiled-coil region" evidence="1">
    <location>
        <begin position="33"/>
        <end position="77"/>
    </location>
</feature>
<dbReference type="Proteomes" id="UP000176581">
    <property type="component" value="Unassembled WGS sequence"/>
</dbReference>